<evidence type="ECO:0000256" key="2">
    <source>
        <dbReference type="ARBA" id="ARBA00010058"/>
    </source>
</evidence>
<proteinExistence type="inferred from homology"/>
<keyword evidence="3" id="KW-0963">Cytoplasm</keyword>
<dbReference type="RefSeq" id="XP_007388144.1">
    <property type="nucleotide sequence ID" value="XM_007388082.1"/>
</dbReference>
<organism evidence="8 9">
    <name type="scientific">Punctularia strigosozonata (strain HHB-11173)</name>
    <name type="common">White-rot fungus</name>
    <dbReference type="NCBI Taxonomy" id="741275"/>
    <lineage>
        <taxon>Eukaryota</taxon>
        <taxon>Fungi</taxon>
        <taxon>Dikarya</taxon>
        <taxon>Basidiomycota</taxon>
        <taxon>Agaricomycotina</taxon>
        <taxon>Agaricomycetes</taxon>
        <taxon>Corticiales</taxon>
        <taxon>Punctulariaceae</taxon>
        <taxon>Punctularia</taxon>
    </lineage>
</organism>
<dbReference type="SUPFAM" id="SSF55770">
    <property type="entry name" value="Profilin (actin-binding protein)"/>
    <property type="match status" value="1"/>
</dbReference>
<dbReference type="AlphaFoldDB" id="R7S5N0"/>
<evidence type="ECO:0000256" key="6">
    <source>
        <dbReference type="RuleBase" id="RU003908"/>
    </source>
</evidence>
<dbReference type="Pfam" id="PF00235">
    <property type="entry name" value="Profilin"/>
    <property type="match status" value="1"/>
</dbReference>
<dbReference type="HOGENOM" id="CLU_120772_1_0_1"/>
<evidence type="ECO:0000256" key="7">
    <source>
        <dbReference type="RuleBase" id="RU003909"/>
    </source>
</evidence>
<comment type="subcellular location">
    <subcellularLocation>
        <location evidence="1">Cytoplasm</location>
        <location evidence="1">Cytoskeleton</location>
    </subcellularLocation>
</comment>
<dbReference type="GO" id="GO:0005938">
    <property type="term" value="C:cell cortex"/>
    <property type="evidence" value="ECO:0007669"/>
    <property type="project" value="TreeGrafter"/>
</dbReference>
<dbReference type="InterPro" id="IPR048278">
    <property type="entry name" value="PFN"/>
</dbReference>
<dbReference type="OrthoDB" id="421374at2759"/>
<dbReference type="KEGG" id="psq:PUNSTDRAFT_138396"/>
<comment type="subunit">
    <text evidence="6">Occurs in many kinds of cells as a complex with monomeric actin in a 1:1 ratio.</text>
</comment>
<dbReference type="GeneID" id="18880066"/>
<dbReference type="PANTHER" id="PTHR11604">
    <property type="entry name" value="PROFILIN"/>
    <property type="match status" value="1"/>
</dbReference>
<dbReference type="InterPro" id="IPR036140">
    <property type="entry name" value="PFN_sf"/>
</dbReference>
<evidence type="ECO:0000256" key="4">
    <source>
        <dbReference type="ARBA" id="ARBA00023203"/>
    </source>
</evidence>
<dbReference type="Gene3D" id="3.30.450.30">
    <property type="entry name" value="Dynein light chain 2a, cytoplasmic"/>
    <property type="match status" value="1"/>
</dbReference>
<dbReference type="PRINTS" id="PR00392">
    <property type="entry name" value="PROFILIN"/>
</dbReference>
<accession>R7S5N0</accession>
<reference evidence="9" key="1">
    <citation type="journal article" date="2012" name="Science">
        <title>The Paleozoic origin of enzymatic lignin decomposition reconstructed from 31 fungal genomes.</title>
        <authorList>
            <person name="Floudas D."/>
            <person name="Binder M."/>
            <person name="Riley R."/>
            <person name="Barry K."/>
            <person name="Blanchette R.A."/>
            <person name="Henrissat B."/>
            <person name="Martinez A.T."/>
            <person name="Otillar R."/>
            <person name="Spatafora J.W."/>
            <person name="Yadav J.S."/>
            <person name="Aerts A."/>
            <person name="Benoit I."/>
            <person name="Boyd A."/>
            <person name="Carlson A."/>
            <person name="Copeland A."/>
            <person name="Coutinho P.M."/>
            <person name="de Vries R.P."/>
            <person name="Ferreira P."/>
            <person name="Findley K."/>
            <person name="Foster B."/>
            <person name="Gaskell J."/>
            <person name="Glotzer D."/>
            <person name="Gorecki P."/>
            <person name="Heitman J."/>
            <person name="Hesse C."/>
            <person name="Hori C."/>
            <person name="Igarashi K."/>
            <person name="Jurgens J.A."/>
            <person name="Kallen N."/>
            <person name="Kersten P."/>
            <person name="Kohler A."/>
            <person name="Kuees U."/>
            <person name="Kumar T.K.A."/>
            <person name="Kuo A."/>
            <person name="LaButti K."/>
            <person name="Larrondo L.F."/>
            <person name="Lindquist E."/>
            <person name="Ling A."/>
            <person name="Lombard V."/>
            <person name="Lucas S."/>
            <person name="Lundell T."/>
            <person name="Martin R."/>
            <person name="McLaughlin D.J."/>
            <person name="Morgenstern I."/>
            <person name="Morin E."/>
            <person name="Murat C."/>
            <person name="Nagy L.G."/>
            <person name="Nolan M."/>
            <person name="Ohm R.A."/>
            <person name="Patyshakuliyeva A."/>
            <person name="Rokas A."/>
            <person name="Ruiz-Duenas F.J."/>
            <person name="Sabat G."/>
            <person name="Salamov A."/>
            <person name="Samejima M."/>
            <person name="Schmutz J."/>
            <person name="Slot J.C."/>
            <person name="St John F."/>
            <person name="Stenlid J."/>
            <person name="Sun H."/>
            <person name="Sun S."/>
            <person name="Syed K."/>
            <person name="Tsang A."/>
            <person name="Wiebenga A."/>
            <person name="Young D."/>
            <person name="Pisabarro A."/>
            <person name="Eastwood D.C."/>
            <person name="Martin F."/>
            <person name="Cullen D."/>
            <person name="Grigoriev I.V."/>
            <person name="Hibbett D.S."/>
        </authorList>
    </citation>
    <scope>NUCLEOTIDE SEQUENCE [LARGE SCALE GENOMIC DNA]</scope>
    <source>
        <strain evidence="9">HHB-11173 SS5</strain>
    </source>
</reference>
<evidence type="ECO:0000313" key="9">
    <source>
        <dbReference type="Proteomes" id="UP000054196"/>
    </source>
</evidence>
<dbReference type="PANTHER" id="PTHR11604:SF0">
    <property type="entry name" value="PROFILIN"/>
    <property type="match status" value="1"/>
</dbReference>
<comment type="similarity">
    <text evidence="2 7">Belongs to the profilin family.</text>
</comment>
<dbReference type="SMART" id="SM00392">
    <property type="entry name" value="PROF"/>
    <property type="match status" value="1"/>
</dbReference>
<dbReference type="PROSITE" id="PS00414">
    <property type="entry name" value="PROFILIN"/>
    <property type="match status" value="1"/>
</dbReference>
<dbReference type="CDD" id="cd00148">
    <property type="entry name" value="PROF"/>
    <property type="match status" value="1"/>
</dbReference>
<dbReference type="FunFam" id="3.30.450.30:FF:000001">
    <property type="entry name" value="Profilin"/>
    <property type="match status" value="1"/>
</dbReference>
<keyword evidence="5 6" id="KW-0206">Cytoskeleton</keyword>
<dbReference type="InterPro" id="IPR027310">
    <property type="entry name" value="Profilin_CS"/>
</dbReference>
<protein>
    <recommendedName>
        <fullName evidence="7">Profilin</fullName>
    </recommendedName>
</protein>
<comment type="function">
    <text evidence="6">Binds to actin and affects the structure of the cytoskeleton. At high concentrations, profilin prevents the polymerization of actin, whereas it enhances it at low concentrations.</text>
</comment>
<evidence type="ECO:0000313" key="8">
    <source>
        <dbReference type="EMBL" id="EIN04751.1"/>
    </source>
</evidence>
<dbReference type="GO" id="GO:0005856">
    <property type="term" value="C:cytoskeleton"/>
    <property type="evidence" value="ECO:0007669"/>
    <property type="project" value="UniProtKB-SubCell"/>
</dbReference>
<dbReference type="Proteomes" id="UP000054196">
    <property type="component" value="Unassembled WGS sequence"/>
</dbReference>
<evidence type="ECO:0000256" key="5">
    <source>
        <dbReference type="ARBA" id="ARBA00023212"/>
    </source>
</evidence>
<dbReference type="eggNOG" id="KOG1755">
    <property type="taxonomic scope" value="Eukaryota"/>
</dbReference>
<sequence length="126" mass="13222">MSWQIYVDENLVGTGRIAKAAIIGLAGGIWASSPGYTLSAEEQKAIVDGFTNPAQVQASGVRLGGKKFFTLQATDRHIYGKQAADGCVIVKTKQAVLVAEYAAPTQAGEATTIVEGLGDYLINVGY</sequence>
<name>R7S5N0_PUNST</name>
<dbReference type="GO" id="GO:0003785">
    <property type="term" value="F:actin monomer binding"/>
    <property type="evidence" value="ECO:0007669"/>
    <property type="project" value="TreeGrafter"/>
</dbReference>
<keyword evidence="9" id="KW-1185">Reference proteome</keyword>
<gene>
    <name evidence="8" type="ORF">PUNSTDRAFT_138396</name>
</gene>
<keyword evidence="4 7" id="KW-0009">Actin-binding</keyword>
<dbReference type="OMA" id="QGQKFML"/>
<evidence type="ECO:0000256" key="3">
    <source>
        <dbReference type="ARBA" id="ARBA00022490"/>
    </source>
</evidence>
<dbReference type="EMBL" id="JH687553">
    <property type="protein sequence ID" value="EIN04751.1"/>
    <property type="molecule type" value="Genomic_DNA"/>
</dbReference>
<dbReference type="PRINTS" id="PR01640">
    <property type="entry name" value="PROFILINPLNT"/>
</dbReference>
<evidence type="ECO:0000256" key="1">
    <source>
        <dbReference type="ARBA" id="ARBA00004245"/>
    </source>
</evidence>
<dbReference type="InterPro" id="IPR005455">
    <property type="entry name" value="PFN_euk"/>
</dbReference>